<keyword evidence="3" id="KW-1185">Reference proteome</keyword>
<reference evidence="2 3" key="1">
    <citation type="submission" date="2016-07" db="EMBL/GenBank/DDBJ databases">
        <title>Pervasive Adenine N6-methylation of Active Genes in Fungi.</title>
        <authorList>
            <consortium name="DOE Joint Genome Institute"/>
            <person name="Mondo S.J."/>
            <person name="Dannebaum R.O."/>
            <person name="Kuo R.C."/>
            <person name="Labutti K."/>
            <person name="Haridas S."/>
            <person name="Kuo A."/>
            <person name="Salamov A."/>
            <person name="Ahrendt S.R."/>
            <person name="Lipzen A."/>
            <person name="Sullivan W."/>
            <person name="Andreopoulos W.B."/>
            <person name="Clum A."/>
            <person name="Lindquist E."/>
            <person name="Daum C."/>
            <person name="Ramamoorthy G.K."/>
            <person name="Gryganskyi A."/>
            <person name="Culley D."/>
            <person name="Magnuson J.K."/>
            <person name="James T.Y."/>
            <person name="O'Malley M.A."/>
            <person name="Stajich J.E."/>
            <person name="Spatafora J.W."/>
            <person name="Visel A."/>
            <person name="Grigoriev I.V."/>
        </authorList>
    </citation>
    <scope>NUCLEOTIDE SEQUENCE [LARGE SCALE GENOMIC DNA]</scope>
    <source>
        <strain evidence="2 3">JEL800</strain>
    </source>
</reference>
<feature type="domain" description="Ubiquitin-like" evidence="1">
    <location>
        <begin position="13"/>
        <end position="90"/>
    </location>
</feature>
<dbReference type="STRING" id="329046.A0A1Y2CSE1"/>
<dbReference type="OrthoDB" id="442921at2759"/>
<dbReference type="SUPFAM" id="SSF54236">
    <property type="entry name" value="Ubiquitin-like"/>
    <property type="match status" value="1"/>
</dbReference>
<dbReference type="PANTHER" id="PTHR10562">
    <property type="entry name" value="SMALL UBIQUITIN-RELATED MODIFIER"/>
    <property type="match status" value="1"/>
</dbReference>
<dbReference type="Proteomes" id="UP000193642">
    <property type="component" value="Unassembled WGS sequence"/>
</dbReference>
<dbReference type="Pfam" id="PF11976">
    <property type="entry name" value="Rad60-SLD"/>
    <property type="match status" value="1"/>
</dbReference>
<name>A0A1Y2CSE1_9FUNG</name>
<evidence type="ECO:0000313" key="3">
    <source>
        <dbReference type="Proteomes" id="UP000193642"/>
    </source>
</evidence>
<dbReference type="PROSITE" id="PS50053">
    <property type="entry name" value="UBIQUITIN_2"/>
    <property type="match status" value="1"/>
</dbReference>
<evidence type="ECO:0000259" key="1">
    <source>
        <dbReference type="PROSITE" id="PS50053"/>
    </source>
</evidence>
<comment type="caution">
    <text evidence="2">The sequence shown here is derived from an EMBL/GenBank/DDBJ whole genome shotgun (WGS) entry which is preliminary data.</text>
</comment>
<gene>
    <name evidence="2" type="ORF">BCR33DRAFT_557941</name>
</gene>
<organism evidence="2 3">
    <name type="scientific">Rhizoclosmatium globosum</name>
    <dbReference type="NCBI Taxonomy" id="329046"/>
    <lineage>
        <taxon>Eukaryota</taxon>
        <taxon>Fungi</taxon>
        <taxon>Fungi incertae sedis</taxon>
        <taxon>Chytridiomycota</taxon>
        <taxon>Chytridiomycota incertae sedis</taxon>
        <taxon>Chytridiomycetes</taxon>
        <taxon>Chytridiales</taxon>
        <taxon>Chytriomycetaceae</taxon>
        <taxon>Rhizoclosmatium</taxon>
    </lineage>
</organism>
<dbReference type="InterPro" id="IPR000626">
    <property type="entry name" value="Ubiquitin-like_dom"/>
</dbReference>
<sequence length="92" mass="9886">MTNDVKEENAKVEQITIRVKGGDGAEIEFKIKNTTTMGKVQAAYAQKLGINKDTVRFKFDGAAVTMTQTPADLGLEDGDSIDAFVQQIGGCC</sequence>
<accession>A0A1Y2CSE1</accession>
<dbReference type="InterPro" id="IPR022617">
    <property type="entry name" value="Rad60/SUMO-like_dom"/>
</dbReference>
<dbReference type="Gene3D" id="3.10.20.90">
    <property type="entry name" value="Phosphatidylinositol 3-kinase Catalytic Subunit, Chain A, domain 1"/>
    <property type="match status" value="1"/>
</dbReference>
<dbReference type="SMART" id="SM00213">
    <property type="entry name" value="UBQ"/>
    <property type="match status" value="1"/>
</dbReference>
<proteinExistence type="predicted"/>
<dbReference type="InterPro" id="IPR029071">
    <property type="entry name" value="Ubiquitin-like_domsf"/>
</dbReference>
<evidence type="ECO:0000313" key="2">
    <source>
        <dbReference type="EMBL" id="ORY49980.1"/>
    </source>
</evidence>
<dbReference type="AlphaFoldDB" id="A0A1Y2CSE1"/>
<protein>
    <submittedName>
        <fullName evidence="2">Ubiquitin-like protein</fullName>
    </submittedName>
</protein>
<dbReference type="EMBL" id="MCGO01000008">
    <property type="protein sequence ID" value="ORY49980.1"/>
    <property type="molecule type" value="Genomic_DNA"/>
</dbReference>